<gene>
    <name evidence="2" type="ORF">E2C01_012767</name>
</gene>
<accession>A0A5B7DF48</accession>
<evidence type="ECO:0000313" key="3">
    <source>
        <dbReference type="Proteomes" id="UP000324222"/>
    </source>
</evidence>
<keyword evidence="3" id="KW-1185">Reference proteome</keyword>
<feature type="region of interest" description="Disordered" evidence="1">
    <location>
        <begin position="1"/>
        <end position="30"/>
    </location>
</feature>
<dbReference type="AlphaFoldDB" id="A0A5B7DF48"/>
<evidence type="ECO:0000313" key="2">
    <source>
        <dbReference type="EMBL" id="MPC19837.1"/>
    </source>
</evidence>
<comment type="caution">
    <text evidence="2">The sequence shown here is derived from an EMBL/GenBank/DDBJ whole genome shotgun (WGS) entry which is preliminary data.</text>
</comment>
<organism evidence="2 3">
    <name type="scientific">Portunus trituberculatus</name>
    <name type="common">Swimming crab</name>
    <name type="synonym">Neptunus trituberculatus</name>
    <dbReference type="NCBI Taxonomy" id="210409"/>
    <lineage>
        <taxon>Eukaryota</taxon>
        <taxon>Metazoa</taxon>
        <taxon>Ecdysozoa</taxon>
        <taxon>Arthropoda</taxon>
        <taxon>Crustacea</taxon>
        <taxon>Multicrustacea</taxon>
        <taxon>Malacostraca</taxon>
        <taxon>Eumalacostraca</taxon>
        <taxon>Eucarida</taxon>
        <taxon>Decapoda</taxon>
        <taxon>Pleocyemata</taxon>
        <taxon>Brachyura</taxon>
        <taxon>Eubrachyura</taxon>
        <taxon>Portunoidea</taxon>
        <taxon>Portunidae</taxon>
        <taxon>Portuninae</taxon>
        <taxon>Portunus</taxon>
    </lineage>
</organism>
<sequence length="120" mass="12979">MPAPPRQPLSPESIYNVSDGDAITPSHIAEDQNTLHSTGISSLPLATRLIPCLFLPLTFLSPPRKGTPITRPPDSGGQTRLGGLPPGRRLQASVVWPVRSESKLHRLPRGSGWQGWDGME</sequence>
<evidence type="ECO:0000256" key="1">
    <source>
        <dbReference type="SAM" id="MobiDB-lite"/>
    </source>
</evidence>
<reference evidence="2 3" key="1">
    <citation type="submission" date="2019-05" db="EMBL/GenBank/DDBJ databases">
        <title>Another draft genome of Portunus trituberculatus and its Hox gene families provides insights of decapod evolution.</title>
        <authorList>
            <person name="Jeong J.-H."/>
            <person name="Song I."/>
            <person name="Kim S."/>
            <person name="Choi T."/>
            <person name="Kim D."/>
            <person name="Ryu S."/>
            <person name="Kim W."/>
        </authorList>
    </citation>
    <scope>NUCLEOTIDE SEQUENCE [LARGE SCALE GENOMIC DNA]</scope>
    <source>
        <tissue evidence="2">Muscle</tissue>
    </source>
</reference>
<feature type="region of interest" description="Disordered" evidence="1">
    <location>
        <begin position="62"/>
        <end position="88"/>
    </location>
</feature>
<dbReference type="EMBL" id="VSRR010000808">
    <property type="protein sequence ID" value="MPC19837.1"/>
    <property type="molecule type" value="Genomic_DNA"/>
</dbReference>
<proteinExistence type="predicted"/>
<name>A0A5B7DF48_PORTR</name>
<dbReference type="Proteomes" id="UP000324222">
    <property type="component" value="Unassembled WGS sequence"/>
</dbReference>
<protein>
    <submittedName>
        <fullName evidence="2">Uncharacterized protein</fullName>
    </submittedName>
</protein>